<dbReference type="GO" id="GO:0003964">
    <property type="term" value="F:RNA-directed DNA polymerase activity"/>
    <property type="evidence" value="ECO:0007669"/>
    <property type="project" value="UniProtKB-KW"/>
</dbReference>
<feature type="domain" description="Reverse transcriptase" evidence="2">
    <location>
        <begin position="1"/>
        <end position="315"/>
    </location>
</feature>
<dbReference type="Pfam" id="PF00078">
    <property type="entry name" value="RVT_1"/>
    <property type="match status" value="1"/>
</dbReference>
<dbReference type="PANTHER" id="PTHR34047:SF8">
    <property type="entry name" value="PROTEIN YKFC"/>
    <property type="match status" value="1"/>
</dbReference>
<dbReference type="InterPro" id="IPR000477">
    <property type="entry name" value="RT_dom"/>
</dbReference>
<dbReference type="InterPro" id="IPR051083">
    <property type="entry name" value="GrpII_Intron_Splice-Mob/Def"/>
</dbReference>
<dbReference type="InterPro" id="IPR043502">
    <property type="entry name" value="DNA/RNA_pol_sf"/>
</dbReference>
<keyword evidence="4" id="KW-1185">Reference proteome</keyword>
<reference evidence="4" key="1">
    <citation type="journal article" date="2019" name="Int. J. Syst. Evol. Microbiol.">
        <title>The Global Catalogue of Microorganisms (GCM) 10K type strain sequencing project: providing services to taxonomists for standard genome sequencing and annotation.</title>
        <authorList>
            <consortium name="The Broad Institute Genomics Platform"/>
            <consortium name="The Broad Institute Genome Sequencing Center for Infectious Disease"/>
            <person name="Wu L."/>
            <person name="Ma J."/>
        </authorList>
    </citation>
    <scope>NUCLEOTIDE SEQUENCE [LARGE SCALE GENOMIC DNA]</scope>
    <source>
        <strain evidence="4">LMG 24813</strain>
    </source>
</reference>
<comment type="similarity">
    <text evidence="1">Belongs to the bacterial reverse transcriptase family.</text>
</comment>
<sequence length="387" mass="44829">MQQLESQQRACRAPRPHIKSASAVDSSYSFSRLVQAYYHCRRHKRNTHSALRFELNLERNLMDLDEDLRDGSYRPGTSICFAVTHPKPREVWAADFRDRIVHHLIYDYLAPIFLPRFIVDSFACIPGRGPLRAAERVQHYARSITQNWQQPAMYCKMDLANFFGSIDKDILWTKIACRVRERWWRELVRVVLFHDPRTDFQLCGNHADLERVPRHKRLTYAPDGCGLAIGNLVPSQFGANILLDCLDKFAKHRLQARYYVRYVDDFLLLHASAEWLMAARMAIEAFLSELRLTLNPRKTIVQPVARGIDFAGYVIKPFRLEVRRKTVSDALDRIERQPPANTVHTINSYLGLMRHASAHHDRARIANAARRRGHCVDAALTKAFSRG</sequence>
<keyword evidence="3" id="KW-0808">Transferase</keyword>
<proteinExistence type="inferred from homology"/>
<name>A0ABV8NXT5_9BURK</name>
<gene>
    <name evidence="3" type="ORF">ACFOY1_06850</name>
</gene>
<keyword evidence="3" id="KW-0548">Nucleotidyltransferase</keyword>
<dbReference type="EC" id="2.7.7.49" evidence="3"/>
<evidence type="ECO:0000259" key="2">
    <source>
        <dbReference type="PROSITE" id="PS50878"/>
    </source>
</evidence>
<dbReference type="RefSeq" id="WP_246600490.1">
    <property type="nucleotide sequence ID" value="NZ_JAHTBN010000003.1"/>
</dbReference>
<keyword evidence="3" id="KW-0695">RNA-directed DNA polymerase</keyword>
<dbReference type="CDD" id="cd01651">
    <property type="entry name" value="RT_G2_intron"/>
    <property type="match status" value="1"/>
</dbReference>
<protein>
    <submittedName>
        <fullName evidence="3">Reverse transcriptase/maturase family protein</fullName>
        <ecNumber evidence="3">2.7.7.49</ecNumber>
    </submittedName>
</protein>
<dbReference type="Proteomes" id="UP001595848">
    <property type="component" value="Unassembled WGS sequence"/>
</dbReference>
<accession>A0ABV8NXT5</accession>
<evidence type="ECO:0000256" key="1">
    <source>
        <dbReference type="ARBA" id="ARBA00034120"/>
    </source>
</evidence>
<dbReference type="PANTHER" id="PTHR34047">
    <property type="entry name" value="NUCLEAR INTRON MATURASE 1, MITOCHONDRIAL-RELATED"/>
    <property type="match status" value="1"/>
</dbReference>
<dbReference type="EMBL" id="JBHSBV010000002">
    <property type="protein sequence ID" value="MFC4200665.1"/>
    <property type="molecule type" value="Genomic_DNA"/>
</dbReference>
<evidence type="ECO:0000313" key="4">
    <source>
        <dbReference type="Proteomes" id="UP001595848"/>
    </source>
</evidence>
<dbReference type="PROSITE" id="PS50878">
    <property type="entry name" value="RT_POL"/>
    <property type="match status" value="1"/>
</dbReference>
<comment type="caution">
    <text evidence="3">The sequence shown here is derived from an EMBL/GenBank/DDBJ whole genome shotgun (WGS) entry which is preliminary data.</text>
</comment>
<organism evidence="3 4">
    <name type="scientific">Candidimonas humi</name>
    <dbReference type="NCBI Taxonomy" id="683355"/>
    <lineage>
        <taxon>Bacteria</taxon>
        <taxon>Pseudomonadati</taxon>
        <taxon>Pseudomonadota</taxon>
        <taxon>Betaproteobacteria</taxon>
        <taxon>Burkholderiales</taxon>
        <taxon>Alcaligenaceae</taxon>
        <taxon>Candidimonas</taxon>
    </lineage>
</organism>
<evidence type="ECO:0000313" key="3">
    <source>
        <dbReference type="EMBL" id="MFC4200665.1"/>
    </source>
</evidence>
<dbReference type="SUPFAM" id="SSF56672">
    <property type="entry name" value="DNA/RNA polymerases"/>
    <property type="match status" value="1"/>
</dbReference>